<evidence type="ECO:0000313" key="2">
    <source>
        <dbReference type="EMBL" id="JAD66252.1"/>
    </source>
</evidence>
<evidence type="ECO:0000256" key="1">
    <source>
        <dbReference type="SAM" id="MobiDB-lite"/>
    </source>
</evidence>
<feature type="compositionally biased region" description="Low complexity" evidence="1">
    <location>
        <begin position="24"/>
        <end position="33"/>
    </location>
</feature>
<feature type="region of interest" description="Disordered" evidence="1">
    <location>
        <begin position="1"/>
        <end position="33"/>
    </location>
</feature>
<organism evidence="2">
    <name type="scientific">Arundo donax</name>
    <name type="common">Giant reed</name>
    <name type="synonym">Donax arundinaceus</name>
    <dbReference type="NCBI Taxonomy" id="35708"/>
    <lineage>
        <taxon>Eukaryota</taxon>
        <taxon>Viridiplantae</taxon>
        <taxon>Streptophyta</taxon>
        <taxon>Embryophyta</taxon>
        <taxon>Tracheophyta</taxon>
        <taxon>Spermatophyta</taxon>
        <taxon>Magnoliopsida</taxon>
        <taxon>Liliopsida</taxon>
        <taxon>Poales</taxon>
        <taxon>Poaceae</taxon>
        <taxon>PACMAD clade</taxon>
        <taxon>Arundinoideae</taxon>
        <taxon>Arundineae</taxon>
        <taxon>Arundo</taxon>
    </lineage>
</organism>
<dbReference type="AlphaFoldDB" id="A0A0A9C3Y6"/>
<proteinExistence type="predicted"/>
<accession>A0A0A9C3Y6</accession>
<name>A0A0A9C3Y6_ARUDO</name>
<protein>
    <submittedName>
        <fullName evidence="2">Uncharacterized protein</fullName>
    </submittedName>
</protein>
<reference evidence="2" key="1">
    <citation type="submission" date="2014-09" db="EMBL/GenBank/DDBJ databases">
        <authorList>
            <person name="Magalhaes I.L.F."/>
            <person name="Oliveira U."/>
            <person name="Santos F.R."/>
            <person name="Vidigal T.H.D.A."/>
            <person name="Brescovit A.D."/>
            <person name="Santos A.J."/>
        </authorList>
    </citation>
    <scope>NUCLEOTIDE SEQUENCE</scope>
    <source>
        <tissue evidence="2">Shoot tissue taken approximately 20 cm above the soil surface</tissue>
    </source>
</reference>
<sequence length="44" mass="4405">MEPHNGGLVPPLGPHHVGPAVLHPAPAAPTRRAAPVAHGVCKSC</sequence>
<reference evidence="2" key="2">
    <citation type="journal article" date="2015" name="Data Brief">
        <title>Shoot transcriptome of the giant reed, Arundo donax.</title>
        <authorList>
            <person name="Barrero R.A."/>
            <person name="Guerrero F.D."/>
            <person name="Moolhuijzen P."/>
            <person name="Goolsby J.A."/>
            <person name="Tidwell J."/>
            <person name="Bellgard S.E."/>
            <person name="Bellgard M.I."/>
        </authorList>
    </citation>
    <scope>NUCLEOTIDE SEQUENCE</scope>
    <source>
        <tissue evidence="2">Shoot tissue taken approximately 20 cm above the soil surface</tissue>
    </source>
</reference>
<dbReference type="EMBL" id="GBRH01231643">
    <property type="protein sequence ID" value="JAD66252.1"/>
    <property type="molecule type" value="Transcribed_RNA"/>
</dbReference>